<feature type="transmembrane region" description="Helical" evidence="2">
    <location>
        <begin position="570"/>
        <end position="587"/>
    </location>
</feature>
<dbReference type="InterPro" id="IPR017850">
    <property type="entry name" value="Alkaline_phosphatase_core_sf"/>
</dbReference>
<feature type="transmembrane region" description="Helical" evidence="2">
    <location>
        <begin position="476"/>
        <end position="497"/>
    </location>
</feature>
<organism evidence="4 5">
    <name type="scientific">Nocardiopsis suaedae</name>
    <dbReference type="NCBI Taxonomy" id="3018444"/>
    <lineage>
        <taxon>Bacteria</taxon>
        <taxon>Bacillati</taxon>
        <taxon>Actinomycetota</taxon>
        <taxon>Actinomycetes</taxon>
        <taxon>Streptosporangiales</taxon>
        <taxon>Nocardiopsidaceae</taxon>
        <taxon>Nocardiopsis</taxon>
    </lineage>
</organism>
<feature type="transmembrane region" description="Helical" evidence="2">
    <location>
        <begin position="694"/>
        <end position="711"/>
    </location>
</feature>
<protein>
    <submittedName>
        <fullName evidence="4">Uncharacterized protein</fullName>
    </submittedName>
</protein>
<dbReference type="RefSeq" id="WP_270680110.1">
    <property type="nucleotide sequence ID" value="NZ_JAQFWP010000055.1"/>
</dbReference>
<sequence>MGGRAARPAAVLAAPAAVAALVSAVVLAPSAAPASASPSPAAQEPPSGAPVVLVGVPGLMWEEISPSTMPELWSLVEGGAIGDMSIRTATSRTCPVDGWLTVSAGQRAFSERQRYSICELPVPPARDGEGAVIEDYADHVAVNADSPYGARVGLLGGAVHDAGGTTLAVGPGAALAAADEDGRVDDYLANPAALTEERVADSWLTVVDLDGLSDLYLDPPVNPEASPGPEASPEGEAEPEPDPVQSADRLEALSSIDERIGTVADALPEGATLIVAGVSVEAGRSNLNAALLYGPGPAGGGYDGRYLTSESTRRDGLVTLTDTTTTLLRSLGVDPPPATVGRSWAPVERPADLGTSVDRLAEFNTAANVVESLMAGFFSLLVAIQLLIYAAAAYAVHRWGERDRDKRAAVLAATRAVALGGASVPVASYLANLVPWWSFPVPEAALPLCVLLFASLIVTAALAGPWRKDILGPMTVVAGITTAVLFTDMCTGASLQINSPMGYTPIVGGRFYGLGNIAFATFSTGMLMAVAGIAHYLIAAGRRRTAVAVAVAIGGATVLVVGWPGLGTDFGGLFALVPGLAVTVLMIAGRKVTLVRMAAVCAGGAAVLAAVAYWDYLRPPSERSHFGLFAGQVLDGQAWPIVQRKLGAMLGTLGNWQLTLLAGCALLFLFAVLNKPTNWRMGVLQRAYEHAPTLRAGLTGSLVTALVGFAANDSGIAIPALALTVAVPLTLSAATWVLRCEGPGRRDGGAGGGANDEDGADDEDDGVSRRTPSRSPR</sequence>
<feature type="compositionally biased region" description="Acidic residues" evidence="1">
    <location>
        <begin position="755"/>
        <end position="765"/>
    </location>
</feature>
<keyword evidence="2" id="KW-1133">Transmembrane helix</keyword>
<feature type="transmembrane region" description="Helical" evidence="2">
    <location>
        <begin position="517"/>
        <end position="538"/>
    </location>
</feature>
<feature type="transmembrane region" description="Helical" evidence="2">
    <location>
        <begin position="717"/>
        <end position="738"/>
    </location>
</feature>
<feature type="region of interest" description="Disordered" evidence="1">
    <location>
        <begin position="744"/>
        <end position="777"/>
    </location>
</feature>
<proteinExistence type="predicted"/>
<gene>
    <name evidence="4" type="ORF">O4U47_23425</name>
</gene>
<comment type="caution">
    <text evidence="4">The sequence shown here is derived from an EMBL/GenBank/DDBJ whole genome shotgun (WGS) entry which is preliminary data.</text>
</comment>
<feature type="signal peptide" evidence="3">
    <location>
        <begin position="1"/>
        <end position="19"/>
    </location>
</feature>
<evidence type="ECO:0000256" key="3">
    <source>
        <dbReference type="SAM" id="SignalP"/>
    </source>
</evidence>
<feature type="transmembrane region" description="Helical" evidence="2">
    <location>
        <begin position="594"/>
        <end position="614"/>
    </location>
</feature>
<evidence type="ECO:0000313" key="4">
    <source>
        <dbReference type="EMBL" id="MDA2807479.1"/>
    </source>
</evidence>
<name>A0ABT4TS33_9ACTN</name>
<feature type="transmembrane region" description="Helical" evidence="2">
    <location>
        <begin position="373"/>
        <end position="396"/>
    </location>
</feature>
<dbReference type="Proteomes" id="UP001165685">
    <property type="component" value="Unassembled WGS sequence"/>
</dbReference>
<accession>A0ABT4TS33</accession>
<reference evidence="4" key="1">
    <citation type="submission" date="2023-01" db="EMBL/GenBank/DDBJ databases">
        <title>Draft genome sequence of Nocardiopsis sp. LSu2-4 isolated from halophytes.</title>
        <authorList>
            <person name="Duangmal K."/>
            <person name="Chantavorakit T."/>
        </authorList>
    </citation>
    <scope>NUCLEOTIDE SEQUENCE</scope>
    <source>
        <strain evidence="4">LSu2-4</strain>
    </source>
</reference>
<feature type="transmembrane region" description="Helical" evidence="2">
    <location>
        <begin position="545"/>
        <end position="564"/>
    </location>
</feature>
<dbReference type="SUPFAM" id="SSF53649">
    <property type="entry name" value="Alkaline phosphatase-like"/>
    <property type="match status" value="1"/>
</dbReference>
<keyword evidence="5" id="KW-1185">Reference proteome</keyword>
<feature type="chain" id="PRO_5047372856" evidence="3">
    <location>
        <begin position="20"/>
        <end position="777"/>
    </location>
</feature>
<feature type="transmembrane region" description="Helical" evidence="2">
    <location>
        <begin position="656"/>
        <end position="673"/>
    </location>
</feature>
<feature type="transmembrane region" description="Helical" evidence="2">
    <location>
        <begin position="408"/>
        <end position="432"/>
    </location>
</feature>
<evidence type="ECO:0000256" key="2">
    <source>
        <dbReference type="SAM" id="Phobius"/>
    </source>
</evidence>
<dbReference type="EMBL" id="JAQFWP010000055">
    <property type="protein sequence ID" value="MDA2807479.1"/>
    <property type="molecule type" value="Genomic_DNA"/>
</dbReference>
<feature type="region of interest" description="Disordered" evidence="1">
    <location>
        <begin position="217"/>
        <end position="244"/>
    </location>
</feature>
<keyword evidence="2" id="KW-0812">Transmembrane</keyword>
<feature type="transmembrane region" description="Helical" evidence="2">
    <location>
        <begin position="444"/>
        <end position="464"/>
    </location>
</feature>
<feature type="compositionally biased region" description="Low complexity" evidence="1">
    <location>
        <begin position="223"/>
        <end position="232"/>
    </location>
</feature>
<evidence type="ECO:0000256" key="1">
    <source>
        <dbReference type="SAM" id="MobiDB-lite"/>
    </source>
</evidence>
<keyword evidence="2" id="KW-0472">Membrane</keyword>
<keyword evidence="3" id="KW-0732">Signal</keyword>
<evidence type="ECO:0000313" key="5">
    <source>
        <dbReference type="Proteomes" id="UP001165685"/>
    </source>
</evidence>